<dbReference type="AlphaFoldDB" id="A0A179DN86"/>
<dbReference type="EMBL" id="LWHJ01000011">
    <property type="protein sequence ID" value="OAQ42230.1"/>
    <property type="molecule type" value="Genomic_DNA"/>
</dbReference>
<evidence type="ECO:0000313" key="2">
    <source>
        <dbReference type="Proteomes" id="UP000078459"/>
    </source>
</evidence>
<sequence length="317" mass="37431">MWSNIDNMVWEKEIASLKLPIYYDCNFIESVSKVFNTEIQYFLFMKKNKALALGAFHVKNNKIITPESFTFTALWFSSQLSDVSYLEISDSLINIFKKKYRGATLRLETRINDIRPFIWADFKIENKYTYIKKDDLAPHYSVIKNLSKLENDHYIFKVEEIDEKSTHINLTFLKKTIFSNKLVDSYKLLLIEWDKIGALKAFSIYKQAELICSNIVLIDKNQFKVYTILLNSVTIEEKYAHTYLYSSIINWCKENGISEIDFCGANLPSVSKFKSYFNSELKTYFIVKYHPLRSNIYNTKESIVKLIKKIITRFRYS</sequence>
<accession>A0A179DN86</accession>
<proteinExistence type="predicted"/>
<dbReference type="Proteomes" id="UP000078459">
    <property type="component" value="Unassembled WGS sequence"/>
</dbReference>
<dbReference type="InterPro" id="IPR016181">
    <property type="entry name" value="Acyl_CoA_acyltransferase"/>
</dbReference>
<evidence type="ECO:0008006" key="3">
    <source>
        <dbReference type="Google" id="ProtNLM"/>
    </source>
</evidence>
<comment type="caution">
    <text evidence="1">The sequence shown here is derived from an EMBL/GenBank/DDBJ whole genome shotgun (WGS) entry which is preliminary data.</text>
</comment>
<gene>
    <name evidence="1" type="ORF">A5893_03710</name>
</gene>
<reference evidence="1 2" key="1">
    <citation type="submission" date="2016-04" db="EMBL/GenBank/DDBJ databases">
        <authorList>
            <person name="Evans L.H."/>
            <person name="Alamgir A."/>
            <person name="Owens N."/>
            <person name="Weber N.D."/>
            <person name="Virtaneva K."/>
            <person name="Barbian K."/>
            <person name="Babar A."/>
            <person name="Rosenke K."/>
        </authorList>
    </citation>
    <scope>NUCLEOTIDE SEQUENCE [LARGE SCALE GENOMIC DNA]</scope>
    <source>
        <strain evidence="1 2">CCM 8644</strain>
    </source>
</reference>
<keyword evidence="2" id="KW-1185">Reference proteome</keyword>
<reference evidence="1 2" key="2">
    <citation type="submission" date="2016-06" db="EMBL/GenBank/DDBJ databases">
        <title>Pedobacter psychrophilus sp. nov., isolated from Antarctic fragmentary rock.</title>
        <authorList>
            <person name="Svec P."/>
        </authorList>
    </citation>
    <scope>NUCLEOTIDE SEQUENCE [LARGE SCALE GENOMIC DNA]</scope>
    <source>
        <strain evidence="1 2">CCM 8644</strain>
    </source>
</reference>
<protein>
    <recommendedName>
        <fullName evidence="3">BioF2-like acetyltransferase domain-containing protein</fullName>
    </recommendedName>
</protein>
<dbReference type="SUPFAM" id="SSF55729">
    <property type="entry name" value="Acyl-CoA N-acyltransferases (Nat)"/>
    <property type="match status" value="1"/>
</dbReference>
<evidence type="ECO:0000313" key="1">
    <source>
        <dbReference type="EMBL" id="OAQ42230.1"/>
    </source>
</evidence>
<organism evidence="1 2">
    <name type="scientific">Pedobacter psychrophilus</name>
    <dbReference type="NCBI Taxonomy" id="1826909"/>
    <lineage>
        <taxon>Bacteria</taxon>
        <taxon>Pseudomonadati</taxon>
        <taxon>Bacteroidota</taxon>
        <taxon>Sphingobacteriia</taxon>
        <taxon>Sphingobacteriales</taxon>
        <taxon>Sphingobacteriaceae</taxon>
        <taxon>Pedobacter</taxon>
    </lineage>
</organism>
<dbReference type="OrthoDB" id="9811560at2"/>
<dbReference type="Gene3D" id="3.40.630.30">
    <property type="match status" value="1"/>
</dbReference>
<name>A0A179DN86_9SPHI</name>
<dbReference type="STRING" id="1826909.A5893_03710"/>